<dbReference type="Proteomes" id="UP000217076">
    <property type="component" value="Unassembled WGS sequence"/>
</dbReference>
<dbReference type="InterPro" id="IPR039422">
    <property type="entry name" value="MarR/SlyA-like"/>
</dbReference>
<dbReference type="AlphaFoldDB" id="A0A1G7ZNG3"/>
<dbReference type="STRING" id="83401.SAMN05421742_104164"/>
<evidence type="ECO:0000256" key="3">
    <source>
        <dbReference type="ARBA" id="ARBA00023163"/>
    </source>
</evidence>
<evidence type="ECO:0000313" key="6">
    <source>
        <dbReference type="Proteomes" id="UP000217076"/>
    </source>
</evidence>
<dbReference type="PANTHER" id="PTHR33164:SF102">
    <property type="entry name" value="TRANSCRIPTIONAL REGULATORY PROTEIN"/>
    <property type="match status" value="1"/>
</dbReference>
<gene>
    <name evidence="5" type="ORF">SAMN05421742_104164</name>
</gene>
<keyword evidence="3" id="KW-0804">Transcription</keyword>
<dbReference type="PROSITE" id="PS01117">
    <property type="entry name" value="HTH_MARR_1"/>
    <property type="match status" value="1"/>
</dbReference>
<organism evidence="5 6">
    <name type="scientific">Roseospirillum parvum</name>
    <dbReference type="NCBI Taxonomy" id="83401"/>
    <lineage>
        <taxon>Bacteria</taxon>
        <taxon>Pseudomonadati</taxon>
        <taxon>Pseudomonadota</taxon>
        <taxon>Alphaproteobacteria</taxon>
        <taxon>Rhodospirillales</taxon>
        <taxon>Rhodospirillaceae</taxon>
        <taxon>Roseospirillum</taxon>
    </lineage>
</organism>
<accession>A0A1G7ZNG3</accession>
<feature type="domain" description="HTH marR-type" evidence="4">
    <location>
        <begin position="5"/>
        <end position="140"/>
    </location>
</feature>
<dbReference type="SMART" id="SM00347">
    <property type="entry name" value="HTH_MARR"/>
    <property type="match status" value="1"/>
</dbReference>
<dbReference type="GO" id="GO:0003677">
    <property type="term" value="F:DNA binding"/>
    <property type="evidence" value="ECO:0007669"/>
    <property type="project" value="UniProtKB-KW"/>
</dbReference>
<evidence type="ECO:0000256" key="1">
    <source>
        <dbReference type="ARBA" id="ARBA00023015"/>
    </source>
</evidence>
<keyword evidence="2 5" id="KW-0238">DNA-binding</keyword>
<dbReference type="GO" id="GO:0003700">
    <property type="term" value="F:DNA-binding transcription factor activity"/>
    <property type="evidence" value="ECO:0007669"/>
    <property type="project" value="InterPro"/>
</dbReference>
<evidence type="ECO:0000256" key="2">
    <source>
        <dbReference type="ARBA" id="ARBA00023125"/>
    </source>
</evidence>
<dbReference type="InterPro" id="IPR036388">
    <property type="entry name" value="WH-like_DNA-bd_sf"/>
</dbReference>
<dbReference type="Gene3D" id="1.10.10.10">
    <property type="entry name" value="Winged helix-like DNA-binding domain superfamily/Winged helix DNA-binding domain"/>
    <property type="match status" value="1"/>
</dbReference>
<protein>
    <submittedName>
        <fullName evidence="5">DNA-binding transcriptional regulator, MarR family</fullName>
    </submittedName>
</protein>
<evidence type="ECO:0000313" key="5">
    <source>
        <dbReference type="EMBL" id="SDH10189.1"/>
    </source>
</evidence>
<reference evidence="6" key="1">
    <citation type="submission" date="2016-10" db="EMBL/GenBank/DDBJ databases">
        <authorList>
            <person name="Varghese N."/>
            <person name="Submissions S."/>
        </authorList>
    </citation>
    <scope>NUCLEOTIDE SEQUENCE [LARGE SCALE GENOMIC DNA]</scope>
    <source>
        <strain evidence="6">930I</strain>
    </source>
</reference>
<dbReference type="InterPro" id="IPR036390">
    <property type="entry name" value="WH_DNA-bd_sf"/>
</dbReference>
<dbReference type="SUPFAM" id="SSF46785">
    <property type="entry name" value="Winged helix' DNA-binding domain"/>
    <property type="match status" value="1"/>
</dbReference>
<proteinExistence type="predicted"/>
<dbReference type="PANTHER" id="PTHR33164">
    <property type="entry name" value="TRANSCRIPTIONAL REGULATOR, MARR FAMILY"/>
    <property type="match status" value="1"/>
</dbReference>
<dbReference type="InterPro" id="IPR000835">
    <property type="entry name" value="HTH_MarR-typ"/>
</dbReference>
<dbReference type="RefSeq" id="WP_245689354.1">
    <property type="nucleotide sequence ID" value="NZ_FNCV01000004.1"/>
</dbReference>
<dbReference type="GO" id="GO:0006950">
    <property type="term" value="P:response to stress"/>
    <property type="evidence" value="ECO:0007669"/>
    <property type="project" value="TreeGrafter"/>
</dbReference>
<keyword evidence="6" id="KW-1185">Reference proteome</keyword>
<dbReference type="EMBL" id="FNCV01000004">
    <property type="protein sequence ID" value="SDH10189.1"/>
    <property type="molecule type" value="Genomic_DNA"/>
</dbReference>
<dbReference type="InterPro" id="IPR023187">
    <property type="entry name" value="Tscrpt_reg_MarR-type_CS"/>
</dbReference>
<sequence length="151" mass="17550">MSQSYQTIVGMIERLHRHFLDVLRVELRRLGITDINPVQALLLANIGDDDVVMRDLKDRGYYHGSNVSYTIRKLAEAGYLTQARDPFDRRAVRLEITAKGRELCQHISQLQGHLMETMERHGLCEPKLAEAVDSLERLERLWADYVRYGRL</sequence>
<keyword evidence="1" id="KW-0805">Transcription regulation</keyword>
<dbReference type="Pfam" id="PF13463">
    <property type="entry name" value="HTH_27"/>
    <property type="match status" value="1"/>
</dbReference>
<evidence type="ECO:0000259" key="4">
    <source>
        <dbReference type="PROSITE" id="PS50995"/>
    </source>
</evidence>
<name>A0A1G7ZNG3_9PROT</name>
<dbReference type="PROSITE" id="PS50995">
    <property type="entry name" value="HTH_MARR_2"/>
    <property type="match status" value="1"/>
</dbReference>